<dbReference type="RefSeq" id="WP_170207841.1">
    <property type="nucleotide sequence ID" value="NZ_BAAATB010000008.1"/>
</dbReference>
<keyword evidence="2" id="KW-1185">Reference proteome</keyword>
<comment type="caution">
    <text evidence="1">The sequence shown here is derived from an EMBL/GenBank/DDBJ whole genome shotgun (WGS) entry which is preliminary data.</text>
</comment>
<proteinExistence type="predicted"/>
<accession>A0A542SMU8</accession>
<dbReference type="EMBL" id="VFNV01000001">
    <property type="protein sequence ID" value="TQK75898.1"/>
    <property type="molecule type" value="Genomic_DNA"/>
</dbReference>
<evidence type="ECO:0000313" key="1">
    <source>
        <dbReference type="EMBL" id="TQK75898.1"/>
    </source>
</evidence>
<organism evidence="1 2">
    <name type="scientific">Rarobacter incanus</name>
    <dbReference type="NCBI Taxonomy" id="153494"/>
    <lineage>
        <taxon>Bacteria</taxon>
        <taxon>Bacillati</taxon>
        <taxon>Actinomycetota</taxon>
        <taxon>Actinomycetes</taxon>
        <taxon>Micrococcales</taxon>
        <taxon>Rarobacteraceae</taxon>
        <taxon>Rarobacter</taxon>
    </lineage>
</organism>
<gene>
    <name evidence="1" type="ORF">FB389_0540</name>
</gene>
<protein>
    <recommendedName>
        <fullName evidence="3">AbiEi antitoxin C-terminal domain-containing protein</fullName>
    </recommendedName>
</protein>
<dbReference type="Proteomes" id="UP000316181">
    <property type="component" value="Unassembled WGS sequence"/>
</dbReference>
<evidence type="ECO:0008006" key="3">
    <source>
        <dbReference type="Google" id="ProtNLM"/>
    </source>
</evidence>
<sequence>MKATYGPRSALVPTVPLAFKSDFLDPRAWDSLVATDHLVPLTEDIARAASAEATARLRAIALATMCPPRAVIGTFSATWVYLPRTGAKLSGLMPKVVTVPHRREMHRGRVTCLYQRGTAAPARSRLGACTLRQTRLWKRDVRVVEDPALELEIRITTPERTLLDIVCAQGPSTMALLAAIRAFSELGVDPGAVRARLEALNNWRGRVQGLRVLHHYLTLNRL</sequence>
<reference evidence="1 2" key="1">
    <citation type="submission" date="2019-06" db="EMBL/GenBank/DDBJ databases">
        <title>Sequencing the genomes of 1000 actinobacteria strains.</title>
        <authorList>
            <person name="Klenk H.-P."/>
        </authorList>
    </citation>
    <scope>NUCLEOTIDE SEQUENCE [LARGE SCALE GENOMIC DNA]</scope>
    <source>
        <strain evidence="1 2">DSM 10596</strain>
    </source>
</reference>
<dbReference type="AlphaFoldDB" id="A0A542SMU8"/>
<evidence type="ECO:0000313" key="2">
    <source>
        <dbReference type="Proteomes" id="UP000316181"/>
    </source>
</evidence>
<name>A0A542SMU8_9MICO</name>